<dbReference type="PROSITE" id="PS51186">
    <property type="entry name" value="GNAT"/>
    <property type="match status" value="1"/>
</dbReference>
<evidence type="ECO:0000256" key="1">
    <source>
        <dbReference type="ARBA" id="ARBA00022679"/>
    </source>
</evidence>
<keyword evidence="2" id="KW-0012">Acyltransferase</keyword>
<dbReference type="EMBL" id="BMJA01000001">
    <property type="protein sequence ID" value="GGA20946.1"/>
    <property type="molecule type" value="Genomic_DNA"/>
</dbReference>
<evidence type="ECO:0000256" key="2">
    <source>
        <dbReference type="ARBA" id="ARBA00023315"/>
    </source>
</evidence>
<organism evidence="5 6">
    <name type="scientific">Dyella nitratireducens</name>
    <dbReference type="NCBI Taxonomy" id="1849580"/>
    <lineage>
        <taxon>Bacteria</taxon>
        <taxon>Pseudomonadati</taxon>
        <taxon>Pseudomonadota</taxon>
        <taxon>Gammaproteobacteria</taxon>
        <taxon>Lysobacterales</taxon>
        <taxon>Rhodanobacteraceae</taxon>
        <taxon>Dyella</taxon>
    </lineage>
</organism>
<dbReference type="PANTHER" id="PTHR43792">
    <property type="entry name" value="GNAT FAMILY, PUTATIVE (AFU_ORTHOLOGUE AFUA_3G00765)-RELATED-RELATED"/>
    <property type="match status" value="1"/>
</dbReference>
<dbReference type="InterPro" id="IPR038375">
    <property type="entry name" value="NDUFAF7_sf"/>
</dbReference>
<protein>
    <recommendedName>
        <fullName evidence="4">N-acetyltransferase domain-containing protein</fullName>
    </recommendedName>
</protein>
<dbReference type="Gene3D" id="3.40.630.30">
    <property type="match status" value="1"/>
</dbReference>
<accession>A0ABQ1FMZ2</accession>
<dbReference type="RefSeq" id="WP_188792809.1">
    <property type="nucleotide sequence ID" value="NZ_BMJA01000001.1"/>
</dbReference>
<comment type="caution">
    <text evidence="5">The sequence shown here is derived from an EMBL/GenBank/DDBJ whole genome shotgun (WGS) entry which is preliminary data.</text>
</comment>
<evidence type="ECO:0000256" key="3">
    <source>
        <dbReference type="ARBA" id="ARBA00038502"/>
    </source>
</evidence>
<dbReference type="PANTHER" id="PTHR43792:SF8">
    <property type="entry name" value="[RIBOSOMAL PROTEIN US5]-ALANINE N-ACETYLTRANSFERASE"/>
    <property type="match status" value="1"/>
</dbReference>
<evidence type="ECO:0000313" key="6">
    <source>
        <dbReference type="Proteomes" id="UP000620046"/>
    </source>
</evidence>
<dbReference type="InterPro" id="IPR051531">
    <property type="entry name" value="N-acetyltransferase"/>
</dbReference>
<gene>
    <name evidence="5" type="ORF">GCM10010981_06310</name>
</gene>
<proteinExistence type="inferred from homology"/>
<dbReference type="Pfam" id="PF13302">
    <property type="entry name" value="Acetyltransf_3"/>
    <property type="match status" value="1"/>
</dbReference>
<keyword evidence="1" id="KW-0808">Transferase</keyword>
<reference evidence="6" key="1">
    <citation type="journal article" date="2019" name="Int. J. Syst. Evol. Microbiol.">
        <title>The Global Catalogue of Microorganisms (GCM) 10K type strain sequencing project: providing services to taxonomists for standard genome sequencing and annotation.</title>
        <authorList>
            <consortium name="The Broad Institute Genomics Platform"/>
            <consortium name="The Broad Institute Genome Sequencing Center for Infectious Disease"/>
            <person name="Wu L."/>
            <person name="Ma J."/>
        </authorList>
    </citation>
    <scope>NUCLEOTIDE SEQUENCE [LARGE SCALE GENOMIC DNA]</scope>
    <source>
        <strain evidence="6">CGMCC 1.15439</strain>
    </source>
</reference>
<sequence length="740" mass="83500">MQDLASQQALAASEFVAIDRVTSESFASFAASTRAPICCADRYASPGLADAWAQAIITSWRAAYAVGQLDPSQPLYVIDLAPDGGHLARLLLRALRHHLASFLTRAPVQGEERDEGPFDANDDRPASSASMRPWTIRYLACIAPGSSELQVDDEHFDTISWSPLDDHVPRPSNHHAYRWHETANPVIVLALNYLQAFPGQLRAVHDGQWLEGCMHVTVEDESGCELEYDWQAITDDDPHCPALLRQRYLRTLSNSCVLIPDIGLRALQHIAELTRGRFLWLAVDQGVIDEKQLRFGAMSPPSTWSYEAQPIPVNFHAIAYDQARQGAWCWHGQPHEDGMVVQAIWRHDAIRVAHDDHLKVVDHLRLFQPDDAMQLETLACALTPASPASLHLALLRSSYHDPRVLYATLAAWQEHPPEFTDAERSYWGDAIEYAWRVCPHGDDEADLRHNMAVFAVQLGRLDIARTIFEHERNWVCVARCYARGGRLDLALSCLEGLDDPNADVLRSDLQWRMARWDSLGWYHTESACDVELCLVPLDESHAQELYEQYRDPQIGELTRLPDMETPEAAREWIVEQSQEAGRATYALMHIETGLIGVVSVQIHGEDGYFYFWIGGAHQGEGFGRRAGRLLSRQAERLGLRRLFTSVYQANHRSMDALRALGFRPLPLRAMSPDDDLLFFVRDETSCSRSWDIWREGLKALLVANKSPIALAELPCEEWAPTSSCDDVLNFLNLNKDAIRN</sequence>
<keyword evidence="6" id="KW-1185">Reference proteome</keyword>
<name>A0ABQ1FMZ2_9GAMM</name>
<comment type="similarity">
    <text evidence="3">Belongs to the acetyltransferase family. RimJ subfamily.</text>
</comment>
<dbReference type="InterPro" id="IPR016181">
    <property type="entry name" value="Acyl_CoA_acyltransferase"/>
</dbReference>
<dbReference type="SUPFAM" id="SSF55729">
    <property type="entry name" value="Acyl-CoA N-acyltransferases (Nat)"/>
    <property type="match status" value="1"/>
</dbReference>
<dbReference type="InterPro" id="IPR000182">
    <property type="entry name" value="GNAT_dom"/>
</dbReference>
<evidence type="ECO:0000313" key="5">
    <source>
        <dbReference type="EMBL" id="GGA20946.1"/>
    </source>
</evidence>
<dbReference type="Proteomes" id="UP000620046">
    <property type="component" value="Unassembled WGS sequence"/>
</dbReference>
<dbReference type="Gene3D" id="3.40.50.12710">
    <property type="match status" value="1"/>
</dbReference>
<evidence type="ECO:0000259" key="4">
    <source>
        <dbReference type="PROSITE" id="PS51186"/>
    </source>
</evidence>
<feature type="domain" description="N-acetyltransferase" evidence="4">
    <location>
        <begin position="532"/>
        <end position="683"/>
    </location>
</feature>